<dbReference type="AlphaFoldDB" id="A0A9P1IDW8"/>
<reference evidence="2" key="1">
    <citation type="submission" date="2022-11" db="EMBL/GenBank/DDBJ databases">
        <authorList>
            <person name="Kikuchi T."/>
        </authorList>
    </citation>
    <scope>NUCLEOTIDE SEQUENCE</scope>
    <source>
        <strain evidence="2">PS1010</strain>
    </source>
</reference>
<dbReference type="Proteomes" id="UP001152747">
    <property type="component" value="Unassembled WGS sequence"/>
</dbReference>
<protein>
    <recommendedName>
        <fullName evidence="4">GOLD domain-containing protein</fullName>
    </recommendedName>
</protein>
<evidence type="ECO:0008006" key="4">
    <source>
        <dbReference type="Google" id="ProtNLM"/>
    </source>
</evidence>
<feature type="signal peptide" evidence="1">
    <location>
        <begin position="1"/>
        <end position="21"/>
    </location>
</feature>
<keyword evidence="3" id="KW-1185">Reference proteome</keyword>
<evidence type="ECO:0000313" key="2">
    <source>
        <dbReference type="EMBL" id="CAI5442843.1"/>
    </source>
</evidence>
<sequence>MSNAFVIFCCIFCSMFAVIQASHTAPKIYITHNGESIKPAHIYVYESEGDSIKEVEKITTNEHGYFRAHFLRHSPEKEFELTILYKCGKIDFNCNNPCYKITILSSDFKFDQNREAIINLEDDKHDRYMLCV</sequence>
<accession>A0A9P1IDW8</accession>
<gene>
    <name evidence="2" type="ORF">CAMP_LOCUS5480</name>
</gene>
<dbReference type="EMBL" id="CANHGI010000002">
    <property type="protein sequence ID" value="CAI5442843.1"/>
    <property type="molecule type" value="Genomic_DNA"/>
</dbReference>
<evidence type="ECO:0000256" key="1">
    <source>
        <dbReference type="SAM" id="SignalP"/>
    </source>
</evidence>
<proteinExistence type="predicted"/>
<name>A0A9P1IDW8_9PELO</name>
<feature type="chain" id="PRO_5040428573" description="GOLD domain-containing protein" evidence="1">
    <location>
        <begin position="22"/>
        <end position="132"/>
    </location>
</feature>
<comment type="caution">
    <text evidence="2">The sequence shown here is derived from an EMBL/GenBank/DDBJ whole genome shotgun (WGS) entry which is preliminary data.</text>
</comment>
<evidence type="ECO:0000313" key="3">
    <source>
        <dbReference type="Proteomes" id="UP001152747"/>
    </source>
</evidence>
<keyword evidence="1" id="KW-0732">Signal</keyword>
<organism evidence="2 3">
    <name type="scientific">Caenorhabditis angaria</name>
    <dbReference type="NCBI Taxonomy" id="860376"/>
    <lineage>
        <taxon>Eukaryota</taxon>
        <taxon>Metazoa</taxon>
        <taxon>Ecdysozoa</taxon>
        <taxon>Nematoda</taxon>
        <taxon>Chromadorea</taxon>
        <taxon>Rhabditida</taxon>
        <taxon>Rhabditina</taxon>
        <taxon>Rhabditomorpha</taxon>
        <taxon>Rhabditoidea</taxon>
        <taxon>Rhabditidae</taxon>
        <taxon>Peloderinae</taxon>
        <taxon>Caenorhabditis</taxon>
    </lineage>
</organism>